<dbReference type="InterPro" id="IPR031739">
    <property type="entry name" value="Ncaph2"/>
</dbReference>
<dbReference type="KEGG" id="ray:107500265"/>
<sequence>MEDVEARFAHLLQPIRDLTKNWEVDVAAQLGEYLEELDQICISFDEGKTTMNFVEAALLIQGSACVYSKKVEYLYSLVYQALDFISGKRRAKQLSSAREDGAGGDVSSGAPLEADDEFLSLDDLPDSRASVDLRTDQAPSEVLIVPLLPMALVALDEMERNASPLYSCQGEVLASRKDFRMNTCTPHPGGAFMLEPVGTSPAEALQPGKEAGRAEEPPVEAPACRSPVPVLGVSQGPGSSPEGPMPGGGVEDEDAEGVAELPEATDPEAPLQPQEPRSPQQSTAQPRGCTLRERPEALEPACQLKETPDPWESLDPFNSLDARPFKKGRPYSVPACVEEAPGQKRKRKGSAKLQDFHQWYLAAYAEHTDGRRPRRKGPSFADMEVLYWTHVREQLEALRKLQRRQVAEPWLPRAEEGLWPVEDHLEDSLEDLGAAADDLLEAEDYAETEGAEPGEAADLEAEAMPPAALSYEELVRRNVELFISTSQKFVQETELSQRIREWEGTVQPLLQEQEQRVPFDIHTYGDQLVSKFSQLNQWCPFAELVAGQPAFEVCRSMLASLQLANDYTVDIAQQPGLEAAVDTMSLRLLTHQRAHTRFQTYAAPSMAQP</sequence>
<evidence type="ECO:0000313" key="11">
    <source>
        <dbReference type="EMBL" id="KAF6496629.1"/>
    </source>
</evidence>
<proteinExistence type="inferred from homology"/>
<evidence type="ECO:0000256" key="4">
    <source>
        <dbReference type="ARBA" id="ARBA00023067"/>
    </source>
</evidence>
<evidence type="ECO:0000259" key="9">
    <source>
        <dbReference type="Pfam" id="PF16858"/>
    </source>
</evidence>
<feature type="domain" description="Condensin II complex subunit H2 middle" evidence="10">
    <location>
        <begin position="148"/>
        <end position="212"/>
    </location>
</feature>
<evidence type="ECO:0000256" key="3">
    <source>
        <dbReference type="ARBA" id="ARBA00016903"/>
    </source>
</evidence>
<dbReference type="InterPro" id="IPR031737">
    <property type="entry name" value="CNDH2_C"/>
</dbReference>
<evidence type="ECO:0000259" key="10">
    <source>
        <dbReference type="Pfam" id="PF16869"/>
    </source>
</evidence>
<dbReference type="GO" id="GO:0005634">
    <property type="term" value="C:nucleus"/>
    <property type="evidence" value="ECO:0007669"/>
    <property type="project" value="UniProtKB-SubCell"/>
</dbReference>
<comment type="caution">
    <text evidence="11">The sequence shown here is derived from an EMBL/GenBank/DDBJ whole genome shotgun (WGS) entry which is preliminary data.</text>
</comment>
<keyword evidence="4" id="KW-0226">DNA condensation</keyword>
<dbReference type="OrthoDB" id="10038475at2759"/>
<name>A0A7J8JK31_ROUAE</name>
<dbReference type="InterPro" id="IPR009378">
    <property type="entry name" value="H2_N"/>
</dbReference>
<evidence type="ECO:0000256" key="2">
    <source>
        <dbReference type="ARBA" id="ARBA00007844"/>
    </source>
</evidence>
<keyword evidence="5" id="KW-0539">Nucleus</keyword>
<comment type="similarity">
    <text evidence="2">Belongs to the CND2 H2 (condensin-2 subunit 2) family.</text>
</comment>
<evidence type="ECO:0000313" key="12">
    <source>
        <dbReference type="Proteomes" id="UP000593571"/>
    </source>
</evidence>
<comment type="subcellular location">
    <subcellularLocation>
        <location evidence="1">Nucleus</location>
    </subcellularLocation>
</comment>
<feature type="region of interest" description="Disordered" evidence="7">
    <location>
        <begin position="195"/>
        <end position="294"/>
    </location>
</feature>
<feature type="compositionally biased region" description="Low complexity" evidence="7">
    <location>
        <begin position="232"/>
        <end position="242"/>
    </location>
</feature>
<feature type="compositionally biased region" description="Polar residues" evidence="7">
    <location>
        <begin position="275"/>
        <end position="285"/>
    </location>
</feature>
<evidence type="ECO:0000256" key="5">
    <source>
        <dbReference type="ARBA" id="ARBA00023242"/>
    </source>
</evidence>
<evidence type="ECO:0000256" key="1">
    <source>
        <dbReference type="ARBA" id="ARBA00004123"/>
    </source>
</evidence>
<evidence type="ECO:0000259" key="8">
    <source>
        <dbReference type="Pfam" id="PF06278"/>
    </source>
</evidence>
<dbReference type="GO" id="GO:0003682">
    <property type="term" value="F:chromatin binding"/>
    <property type="evidence" value="ECO:0007669"/>
    <property type="project" value="TreeGrafter"/>
</dbReference>
<dbReference type="Pfam" id="PF16858">
    <property type="entry name" value="CNDH2_C"/>
    <property type="match status" value="1"/>
</dbReference>
<dbReference type="GO" id="GO:0010032">
    <property type="term" value="P:meiotic chromosome condensation"/>
    <property type="evidence" value="ECO:0007669"/>
    <property type="project" value="TreeGrafter"/>
</dbReference>
<dbReference type="PANTHER" id="PTHR14324">
    <property type="entry name" value="CONDENSIN-2 COMPLEX SUBUNIT H2"/>
    <property type="match status" value="1"/>
</dbReference>
<evidence type="ECO:0000256" key="6">
    <source>
        <dbReference type="ARBA" id="ARBA00030479"/>
    </source>
</evidence>
<dbReference type="GO" id="GO:0000796">
    <property type="term" value="C:condensin complex"/>
    <property type="evidence" value="ECO:0007669"/>
    <property type="project" value="TreeGrafter"/>
</dbReference>
<keyword evidence="12" id="KW-1185">Reference proteome</keyword>
<protein>
    <recommendedName>
        <fullName evidence="3">Condensin-2 complex subunit H2</fullName>
    </recommendedName>
    <alternativeName>
        <fullName evidence="6">Non-SMC condensin II complex subunit H2</fullName>
    </alternativeName>
</protein>
<dbReference type="GO" id="GO:0051306">
    <property type="term" value="P:mitotic sister chromatid separation"/>
    <property type="evidence" value="ECO:0007669"/>
    <property type="project" value="TreeGrafter"/>
</dbReference>
<dbReference type="AlphaFoldDB" id="A0A7J8JK31"/>
<feature type="domain" description="Condensin II complex subunit H2 N-terminal" evidence="8">
    <location>
        <begin position="7"/>
        <end position="124"/>
    </location>
</feature>
<organism evidence="11 12">
    <name type="scientific">Rousettus aegyptiacus</name>
    <name type="common">Egyptian fruit bat</name>
    <name type="synonym">Pteropus aegyptiacus</name>
    <dbReference type="NCBI Taxonomy" id="9407"/>
    <lineage>
        <taxon>Eukaryota</taxon>
        <taxon>Metazoa</taxon>
        <taxon>Chordata</taxon>
        <taxon>Craniata</taxon>
        <taxon>Vertebrata</taxon>
        <taxon>Euteleostomi</taxon>
        <taxon>Mammalia</taxon>
        <taxon>Eutheria</taxon>
        <taxon>Laurasiatheria</taxon>
        <taxon>Chiroptera</taxon>
        <taxon>Yinpterochiroptera</taxon>
        <taxon>Pteropodoidea</taxon>
        <taxon>Pteropodidae</taxon>
        <taxon>Rousettinae</taxon>
        <taxon>Rousettus</taxon>
    </lineage>
</organism>
<feature type="domain" description="Condensin-2 complex subunit H2 C-terminal" evidence="9">
    <location>
        <begin position="470"/>
        <end position="598"/>
    </location>
</feature>
<dbReference type="InterPro" id="IPR031719">
    <property type="entry name" value="H2_M"/>
</dbReference>
<gene>
    <name evidence="11" type="ORF">HJG63_013939</name>
</gene>
<reference evidence="11 12" key="1">
    <citation type="journal article" date="2020" name="Nature">
        <title>Six reference-quality genomes reveal evolution of bat adaptations.</title>
        <authorList>
            <person name="Jebb D."/>
            <person name="Huang Z."/>
            <person name="Pippel M."/>
            <person name="Hughes G.M."/>
            <person name="Lavrichenko K."/>
            <person name="Devanna P."/>
            <person name="Winkler S."/>
            <person name="Jermiin L.S."/>
            <person name="Skirmuntt E.C."/>
            <person name="Katzourakis A."/>
            <person name="Burkitt-Gray L."/>
            <person name="Ray D.A."/>
            <person name="Sullivan K.A.M."/>
            <person name="Roscito J.G."/>
            <person name="Kirilenko B.M."/>
            <person name="Davalos L.M."/>
            <person name="Corthals A.P."/>
            <person name="Power M.L."/>
            <person name="Jones G."/>
            <person name="Ransome R.D."/>
            <person name="Dechmann D.K.N."/>
            <person name="Locatelli A.G."/>
            <person name="Puechmaille S.J."/>
            <person name="Fedrigo O."/>
            <person name="Jarvis E.D."/>
            <person name="Hiller M."/>
            <person name="Vernes S.C."/>
            <person name="Myers E.W."/>
            <person name="Teeling E.C."/>
        </authorList>
    </citation>
    <scope>NUCLEOTIDE SEQUENCE [LARGE SCALE GENOMIC DNA]</scope>
    <source>
        <strain evidence="11">MRouAeg1</strain>
        <tissue evidence="11">Muscle</tissue>
    </source>
</reference>
<dbReference type="PANTHER" id="PTHR14324:SF3">
    <property type="entry name" value="CONDENSIN-2 COMPLEX SUBUNIT H2"/>
    <property type="match status" value="1"/>
</dbReference>
<dbReference type="Pfam" id="PF06278">
    <property type="entry name" value="CNDH2_N"/>
    <property type="match status" value="1"/>
</dbReference>
<dbReference type="Pfam" id="PF16869">
    <property type="entry name" value="CNDH2_M"/>
    <property type="match status" value="1"/>
</dbReference>
<accession>A0A7J8JK31</accession>
<dbReference type="Proteomes" id="UP000593571">
    <property type="component" value="Unassembled WGS sequence"/>
</dbReference>
<dbReference type="EMBL" id="JACASE010000002">
    <property type="protein sequence ID" value="KAF6496629.1"/>
    <property type="molecule type" value="Genomic_DNA"/>
</dbReference>
<evidence type="ECO:0000256" key="7">
    <source>
        <dbReference type="SAM" id="MobiDB-lite"/>
    </source>
</evidence>